<proteinExistence type="predicted"/>
<sequence>MYIRAMLNIEVLQLSTIKQSHFKEPQK</sequence>
<reference evidence="1" key="1">
    <citation type="submission" date="2018-02" db="EMBL/GenBank/DDBJ databases">
        <title>Rhizophora mucronata_Transcriptome.</title>
        <authorList>
            <person name="Meera S.P."/>
            <person name="Sreeshan A."/>
            <person name="Augustine A."/>
        </authorList>
    </citation>
    <scope>NUCLEOTIDE SEQUENCE</scope>
    <source>
        <tissue evidence="1">Leaf</tissue>
    </source>
</reference>
<organism evidence="1">
    <name type="scientific">Rhizophora mucronata</name>
    <name type="common">Asiatic mangrove</name>
    <dbReference type="NCBI Taxonomy" id="61149"/>
    <lineage>
        <taxon>Eukaryota</taxon>
        <taxon>Viridiplantae</taxon>
        <taxon>Streptophyta</taxon>
        <taxon>Embryophyta</taxon>
        <taxon>Tracheophyta</taxon>
        <taxon>Spermatophyta</taxon>
        <taxon>Magnoliopsida</taxon>
        <taxon>eudicotyledons</taxon>
        <taxon>Gunneridae</taxon>
        <taxon>Pentapetalae</taxon>
        <taxon>rosids</taxon>
        <taxon>fabids</taxon>
        <taxon>Malpighiales</taxon>
        <taxon>Rhizophoraceae</taxon>
        <taxon>Rhizophora</taxon>
    </lineage>
</organism>
<evidence type="ECO:0000313" key="1">
    <source>
        <dbReference type="EMBL" id="MBX73812.1"/>
    </source>
</evidence>
<accession>A0A2P2R3G5</accession>
<dbReference type="AlphaFoldDB" id="A0A2P2R3G5"/>
<name>A0A2P2R3G5_RHIMU</name>
<dbReference type="EMBL" id="GGEC01093328">
    <property type="protein sequence ID" value="MBX73812.1"/>
    <property type="molecule type" value="Transcribed_RNA"/>
</dbReference>
<protein>
    <submittedName>
        <fullName evidence="1">Uncharacterized protein</fullName>
    </submittedName>
</protein>